<name>A0A4R5QF75_9PROT</name>
<protein>
    <submittedName>
        <fullName evidence="2">VOC family protein</fullName>
    </submittedName>
</protein>
<sequence length="291" mass="32506">MTKVACPWNRALESLGNSVELQHVNLRVPDQGKATAFYISALGLTRDPYLVVGIENMWANAGVSQFHLPTGPAQVLRGTTGLVLPDRAQLLHRLQTARRWLDGTRYGFEERDDHVAITCPWGNRIRAHAPDADRFGRIKLGMPYVEFDVAPGTLPGIVRFYQQIVQAPASIEDGVAKVLVAPGQHLTFRETDAQQPAFDGHHIQLAFVDFGGVHARLSERGLISQEDSQHQYRFIKIVDPDTGKLLFEVEHECRSMTHPLFMRKLVNRNPATTNQIYAPGAEAMAWAMPPE</sequence>
<dbReference type="RefSeq" id="WP_133289820.1">
    <property type="nucleotide sequence ID" value="NZ_SMSJ01000022.1"/>
</dbReference>
<dbReference type="OrthoDB" id="7350023at2"/>
<dbReference type="Proteomes" id="UP000295096">
    <property type="component" value="Unassembled WGS sequence"/>
</dbReference>
<dbReference type="InterPro" id="IPR018146">
    <property type="entry name" value="Glyoxalase_1_CS"/>
</dbReference>
<dbReference type="SUPFAM" id="SSF54593">
    <property type="entry name" value="Glyoxalase/Bleomycin resistance protein/Dihydroxybiphenyl dioxygenase"/>
    <property type="match status" value="2"/>
</dbReference>
<dbReference type="AlphaFoldDB" id="A0A4R5QF75"/>
<dbReference type="InterPro" id="IPR029068">
    <property type="entry name" value="Glyas_Bleomycin-R_OHBP_Dase"/>
</dbReference>
<gene>
    <name evidence="2" type="ORF">E2C06_17045</name>
</gene>
<dbReference type="Gene3D" id="3.10.180.10">
    <property type="entry name" value="2,3-Dihydroxybiphenyl 1,2-Dioxygenase, domain 1"/>
    <property type="match status" value="1"/>
</dbReference>
<dbReference type="PANTHER" id="PTHR40280:SF1">
    <property type="entry name" value="VOC DOMAIN-CONTAINING PROTEIN"/>
    <property type="match status" value="1"/>
</dbReference>
<organism evidence="2 3">
    <name type="scientific">Dankookia rubra</name>
    <dbReference type="NCBI Taxonomy" id="1442381"/>
    <lineage>
        <taxon>Bacteria</taxon>
        <taxon>Pseudomonadati</taxon>
        <taxon>Pseudomonadota</taxon>
        <taxon>Alphaproteobacteria</taxon>
        <taxon>Acetobacterales</taxon>
        <taxon>Roseomonadaceae</taxon>
        <taxon>Dankookia</taxon>
    </lineage>
</organism>
<comment type="caution">
    <text evidence="2">The sequence shown here is derived from an EMBL/GenBank/DDBJ whole genome shotgun (WGS) entry which is preliminary data.</text>
</comment>
<reference evidence="2 3" key="1">
    <citation type="journal article" date="2016" name="J. Microbiol.">
        <title>Dankookia rubra gen. nov., sp. nov., an alphaproteobacterium isolated from sediment of a shallow stream.</title>
        <authorList>
            <person name="Kim W.H."/>
            <person name="Kim D.H."/>
            <person name="Kang K."/>
            <person name="Ahn T.Y."/>
        </authorList>
    </citation>
    <scope>NUCLEOTIDE SEQUENCE [LARGE SCALE GENOMIC DNA]</scope>
    <source>
        <strain evidence="2 3">JCM30602</strain>
    </source>
</reference>
<dbReference type="GO" id="GO:0004462">
    <property type="term" value="F:lactoylglutathione lyase activity"/>
    <property type="evidence" value="ECO:0007669"/>
    <property type="project" value="InterPro"/>
</dbReference>
<dbReference type="EMBL" id="SMSJ01000022">
    <property type="protein sequence ID" value="TDH61348.1"/>
    <property type="molecule type" value="Genomic_DNA"/>
</dbReference>
<evidence type="ECO:0000313" key="3">
    <source>
        <dbReference type="Proteomes" id="UP000295096"/>
    </source>
</evidence>
<dbReference type="PANTHER" id="PTHR40280">
    <property type="entry name" value="BLR6907 PROTEIN"/>
    <property type="match status" value="1"/>
</dbReference>
<keyword evidence="3" id="KW-1185">Reference proteome</keyword>
<accession>A0A4R5QF75</accession>
<dbReference type="GO" id="GO:0046872">
    <property type="term" value="F:metal ion binding"/>
    <property type="evidence" value="ECO:0007669"/>
    <property type="project" value="UniProtKB-KW"/>
</dbReference>
<dbReference type="CDD" id="cd06587">
    <property type="entry name" value="VOC"/>
    <property type="match status" value="1"/>
</dbReference>
<evidence type="ECO:0000256" key="1">
    <source>
        <dbReference type="ARBA" id="ARBA00022723"/>
    </source>
</evidence>
<evidence type="ECO:0000313" key="2">
    <source>
        <dbReference type="EMBL" id="TDH61348.1"/>
    </source>
</evidence>
<dbReference type="PROSITE" id="PS00934">
    <property type="entry name" value="GLYOXALASE_I_1"/>
    <property type="match status" value="1"/>
</dbReference>
<keyword evidence="1" id="KW-0479">Metal-binding</keyword>
<proteinExistence type="predicted"/>